<dbReference type="GO" id="GO:0071949">
    <property type="term" value="F:FAD binding"/>
    <property type="evidence" value="ECO:0007669"/>
    <property type="project" value="InterPro"/>
</dbReference>
<dbReference type="RefSeq" id="XP_001241909.2">
    <property type="nucleotide sequence ID" value="XM_001241908.2"/>
</dbReference>
<dbReference type="KEGG" id="cim:CIMG_05805"/>
<dbReference type="PANTHER" id="PTHR11530:SF11">
    <property type="entry name" value="D-ASPARTATE OXIDASE"/>
    <property type="match status" value="1"/>
</dbReference>
<organism evidence="8 9">
    <name type="scientific">Coccidioides immitis (strain RS)</name>
    <name type="common">Valley fever fungus</name>
    <dbReference type="NCBI Taxonomy" id="246410"/>
    <lineage>
        <taxon>Eukaryota</taxon>
        <taxon>Fungi</taxon>
        <taxon>Dikarya</taxon>
        <taxon>Ascomycota</taxon>
        <taxon>Pezizomycotina</taxon>
        <taxon>Eurotiomycetes</taxon>
        <taxon>Eurotiomycetidae</taxon>
        <taxon>Onygenales</taxon>
        <taxon>Onygenaceae</taxon>
        <taxon>Coccidioides</taxon>
    </lineage>
</organism>
<dbReference type="EMBL" id="GG704912">
    <property type="protein sequence ID" value="EAS30326.2"/>
    <property type="molecule type" value="Genomic_DNA"/>
</dbReference>
<feature type="binding site" evidence="6">
    <location>
        <position position="334"/>
    </location>
    <ligand>
        <name>D-dopa</name>
        <dbReference type="ChEBI" id="CHEBI:149689"/>
    </ligand>
</feature>
<dbReference type="InterPro" id="IPR023209">
    <property type="entry name" value="DAO"/>
</dbReference>
<dbReference type="STRING" id="246410.A0A0E1RVN3"/>
<evidence type="ECO:0000313" key="8">
    <source>
        <dbReference type="EMBL" id="EAS30326.2"/>
    </source>
</evidence>
<evidence type="ECO:0000259" key="7">
    <source>
        <dbReference type="Pfam" id="PF01266"/>
    </source>
</evidence>
<dbReference type="SUPFAM" id="SSF51971">
    <property type="entry name" value="Nucleotide-binding domain"/>
    <property type="match status" value="1"/>
</dbReference>
<accession>A0A0E1RVN3</accession>
<keyword evidence="3" id="KW-0285">Flavoprotein</keyword>
<dbReference type="Gene3D" id="3.40.50.720">
    <property type="entry name" value="NAD(P)-binding Rossmann-like Domain"/>
    <property type="match status" value="1"/>
</dbReference>
<proteinExistence type="inferred from homology"/>
<dbReference type="GO" id="GO:0019478">
    <property type="term" value="P:D-amino acid catabolic process"/>
    <property type="evidence" value="ECO:0007669"/>
    <property type="project" value="TreeGrafter"/>
</dbReference>
<dbReference type="AlphaFoldDB" id="A0A0E1RVN3"/>
<evidence type="ECO:0000256" key="2">
    <source>
        <dbReference type="ARBA" id="ARBA00006730"/>
    </source>
</evidence>
<evidence type="ECO:0000256" key="6">
    <source>
        <dbReference type="PIRSR" id="PIRSR000189-1"/>
    </source>
</evidence>
<feature type="binding site" evidence="6">
    <location>
        <begin position="51"/>
        <end position="52"/>
    </location>
    <ligand>
        <name>FAD</name>
        <dbReference type="ChEBI" id="CHEBI:57692"/>
    </ligand>
</feature>
<reference evidence="9" key="1">
    <citation type="journal article" date="2009" name="Genome Res.">
        <title>Comparative genomic analyses of the human fungal pathogens Coccidioides and their relatives.</title>
        <authorList>
            <person name="Sharpton T.J."/>
            <person name="Stajich J.E."/>
            <person name="Rounsley S.D."/>
            <person name="Gardner M.J."/>
            <person name="Wortman J.R."/>
            <person name="Jordar V.S."/>
            <person name="Maiti R."/>
            <person name="Kodira C.D."/>
            <person name="Neafsey D.E."/>
            <person name="Zeng Q."/>
            <person name="Hung C.-Y."/>
            <person name="McMahan C."/>
            <person name="Muszewska A."/>
            <person name="Grynberg M."/>
            <person name="Mandel M.A."/>
            <person name="Kellner E.M."/>
            <person name="Barker B.M."/>
            <person name="Galgiani J.N."/>
            <person name="Orbach M.J."/>
            <person name="Kirkland T.N."/>
            <person name="Cole G.T."/>
            <person name="Henn M.R."/>
            <person name="Birren B.W."/>
            <person name="Taylor J.W."/>
        </authorList>
    </citation>
    <scope>NUCLEOTIDE SEQUENCE [LARGE SCALE GENOMIC DNA]</scope>
    <source>
        <strain evidence="9">RS</strain>
    </source>
</reference>
<evidence type="ECO:0000313" key="9">
    <source>
        <dbReference type="Proteomes" id="UP000001261"/>
    </source>
</evidence>
<dbReference type="SUPFAM" id="SSF54373">
    <property type="entry name" value="FAD-linked reductases, C-terminal domain"/>
    <property type="match status" value="1"/>
</dbReference>
<dbReference type="OMA" id="EDLWWAP"/>
<gene>
    <name evidence="8" type="ORF">CIMG_05805</name>
</gene>
<keyword evidence="5" id="KW-0560">Oxidoreductase</keyword>
<name>A0A0E1RVN3_COCIM</name>
<dbReference type="Proteomes" id="UP000001261">
    <property type="component" value="Unassembled WGS sequence"/>
</dbReference>
<feature type="domain" description="FAD dependent oxidoreductase" evidence="7">
    <location>
        <begin position="17"/>
        <end position="381"/>
    </location>
</feature>
<sequence length="393" mass="43216">MPQFLFTINVCSCRNRAGVIGLQTSLSLLEAGYEVTIVAEHFPGDVDDMYTSPRAGGQWRSHALPGQEQCEWDIQTFKCWKAIVEEEEKTPDLLLERRSGLAGYESNLYWDDPSHSPEILATKNQDPSNLWWAPYVPGFSRLQTPFPSANIKAGVTYKSFSFDPPRYIKWLFRRVLLRGIKTVHTKLPTSKGLPHALHVARAAALEECRREGRPFSIPVLFVNATGLGARNLVPDAAVHPVRGQTLLVRGEAHRIYTHVMSAGTHLSNEQIAYALPRNGTGTSLVGGSKQVGAWDTTEDAQLSETILQWAKRLAPELCGDNGELDVLSVQVGLRPGRTGGARVEKEILKGCGEDGDDLVIIHSYGHGGSGFQNSVGSATKVVNLVEEHLDTRK</sequence>
<dbReference type="OrthoDB" id="409956at2759"/>
<dbReference type="PANTHER" id="PTHR11530">
    <property type="entry name" value="D-AMINO ACID OXIDASE"/>
    <property type="match status" value="1"/>
</dbReference>
<dbReference type="VEuPathDB" id="FungiDB:CIMG_05805"/>
<feature type="binding site" evidence="6">
    <location>
        <position position="225"/>
    </location>
    <ligand>
        <name>FAD</name>
        <dbReference type="ChEBI" id="CHEBI:57692"/>
    </ligand>
</feature>
<dbReference type="GeneID" id="4561832"/>
<dbReference type="GO" id="GO:0003884">
    <property type="term" value="F:D-amino-acid oxidase activity"/>
    <property type="evidence" value="ECO:0007669"/>
    <property type="project" value="InterPro"/>
</dbReference>
<protein>
    <recommendedName>
        <fullName evidence="7">FAD dependent oxidoreductase domain-containing protein</fullName>
    </recommendedName>
</protein>
<reference evidence="9" key="2">
    <citation type="journal article" date="2010" name="Genome Res.">
        <title>Population genomic sequencing of Coccidioides fungi reveals recent hybridization and transposon control.</title>
        <authorList>
            <person name="Neafsey D.E."/>
            <person name="Barker B.M."/>
            <person name="Sharpton T.J."/>
            <person name="Stajich J.E."/>
            <person name="Park D.J."/>
            <person name="Whiston E."/>
            <person name="Hung C.-Y."/>
            <person name="McMahan C."/>
            <person name="White J."/>
            <person name="Sykes S."/>
            <person name="Heiman D."/>
            <person name="Young S."/>
            <person name="Zeng Q."/>
            <person name="Abouelleil A."/>
            <person name="Aftuck L."/>
            <person name="Bessette D."/>
            <person name="Brown A."/>
            <person name="FitzGerald M."/>
            <person name="Lui A."/>
            <person name="Macdonald J.P."/>
            <person name="Priest M."/>
            <person name="Orbach M.J."/>
            <person name="Galgiani J.N."/>
            <person name="Kirkland T.N."/>
            <person name="Cole G.T."/>
            <person name="Birren B.W."/>
            <person name="Henn M.R."/>
            <person name="Taylor J.W."/>
            <person name="Rounsley S.D."/>
        </authorList>
    </citation>
    <scope>GENOME REANNOTATION</scope>
    <source>
        <strain evidence="9">RS</strain>
    </source>
</reference>
<evidence type="ECO:0000256" key="4">
    <source>
        <dbReference type="ARBA" id="ARBA00022827"/>
    </source>
</evidence>
<keyword evidence="4 6" id="KW-0274">FAD</keyword>
<dbReference type="Pfam" id="PF01266">
    <property type="entry name" value="DAO"/>
    <property type="match status" value="1"/>
</dbReference>
<comment type="cofactor">
    <cofactor evidence="1 6">
        <name>FAD</name>
        <dbReference type="ChEBI" id="CHEBI:57692"/>
    </cofactor>
</comment>
<dbReference type="InParanoid" id="A0A0E1RVN3"/>
<dbReference type="PIRSF" id="PIRSF000189">
    <property type="entry name" value="D-aa_oxidase"/>
    <property type="match status" value="1"/>
</dbReference>
<dbReference type="InterPro" id="IPR006076">
    <property type="entry name" value="FAD-dep_OxRdtase"/>
</dbReference>
<evidence type="ECO:0000256" key="3">
    <source>
        <dbReference type="ARBA" id="ARBA00022630"/>
    </source>
</evidence>
<evidence type="ECO:0000256" key="1">
    <source>
        <dbReference type="ARBA" id="ARBA00001974"/>
    </source>
</evidence>
<evidence type="ECO:0000256" key="5">
    <source>
        <dbReference type="ARBA" id="ARBA00023002"/>
    </source>
</evidence>
<comment type="similarity">
    <text evidence="2">Belongs to the DAMOX/DASOX family.</text>
</comment>
<keyword evidence="9" id="KW-1185">Reference proteome</keyword>
<dbReference type="GO" id="GO:0005737">
    <property type="term" value="C:cytoplasm"/>
    <property type="evidence" value="ECO:0007669"/>
    <property type="project" value="TreeGrafter"/>
</dbReference>
<feature type="binding site" evidence="6">
    <location>
        <position position="368"/>
    </location>
    <ligand>
        <name>D-dopa</name>
        <dbReference type="ChEBI" id="CHEBI:149689"/>
    </ligand>
</feature>
<dbReference type="Gene3D" id="3.30.9.10">
    <property type="entry name" value="D-Amino Acid Oxidase, subunit A, domain 2"/>
    <property type="match status" value="1"/>
</dbReference>
<feature type="binding site" evidence="6">
    <location>
        <position position="273"/>
    </location>
    <ligand>
        <name>D-dopa</name>
        <dbReference type="ChEBI" id="CHEBI:149689"/>
    </ligand>
</feature>